<protein>
    <submittedName>
        <fullName evidence="1">Uncharacterized protein</fullName>
    </submittedName>
</protein>
<proteinExistence type="predicted"/>
<dbReference type="EMBL" id="BMMT01000057">
    <property type="protein sequence ID" value="GGJ07262.1"/>
    <property type="molecule type" value="Genomic_DNA"/>
</dbReference>
<evidence type="ECO:0000313" key="2">
    <source>
        <dbReference type="Proteomes" id="UP000597989"/>
    </source>
</evidence>
<evidence type="ECO:0000313" key="1">
    <source>
        <dbReference type="EMBL" id="GGJ07262.1"/>
    </source>
</evidence>
<dbReference type="RefSeq" id="WP_188991950.1">
    <property type="nucleotide sequence ID" value="NZ_BMMT01000057.1"/>
</dbReference>
<name>A0A917KCV4_9PSEU</name>
<dbReference type="Proteomes" id="UP000597989">
    <property type="component" value="Unassembled WGS sequence"/>
</dbReference>
<reference evidence="1 2" key="1">
    <citation type="journal article" date="2014" name="Int. J. Syst. Evol. Microbiol.">
        <title>Complete genome sequence of Corynebacterium casei LMG S-19264T (=DSM 44701T), isolated from a smear-ripened cheese.</title>
        <authorList>
            <consortium name="US DOE Joint Genome Institute (JGI-PGF)"/>
            <person name="Walter F."/>
            <person name="Albersmeier A."/>
            <person name="Kalinowski J."/>
            <person name="Ruckert C."/>
        </authorList>
    </citation>
    <scope>NUCLEOTIDE SEQUENCE [LARGE SCALE GENOMIC DNA]</scope>
    <source>
        <strain evidence="1 2">CGMCC 4.7206</strain>
    </source>
</reference>
<comment type="caution">
    <text evidence="1">The sequence shown here is derived from an EMBL/GenBank/DDBJ whole genome shotgun (WGS) entry which is preliminary data.</text>
</comment>
<organism evidence="1 2">
    <name type="scientific">Saccharopolyspora thermophila</name>
    <dbReference type="NCBI Taxonomy" id="89367"/>
    <lineage>
        <taxon>Bacteria</taxon>
        <taxon>Bacillati</taxon>
        <taxon>Actinomycetota</taxon>
        <taxon>Actinomycetes</taxon>
        <taxon>Pseudonocardiales</taxon>
        <taxon>Pseudonocardiaceae</taxon>
        <taxon>Saccharopolyspora</taxon>
    </lineage>
</organism>
<gene>
    <name evidence="1" type="ORF">GCM10011581_50210</name>
</gene>
<dbReference type="AlphaFoldDB" id="A0A917KCV4"/>
<sequence>MTDSNRYFVGIPDMYAEGSDYFQHATFIRETAEDKFHVVARLASGDALSEQQVVEAQYEMKMADDHSGGLEQHGTVFNNVGDIAAQTLSTALRIVTQH</sequence>
<accession>A0A917KCV4</accession>